<evidence type="ECO:0000313" key="2">
    <source>
        <dbReference type="EMBL" id="QDQ97006.1"/>
    </source>
</evidence>
<evidence type="ECO:0000256" key="1">
    <source>
        <dbReference type="SAM" id="MobiDB-lite"/>
    </source>
</evidence>
<reference evidence="2 3" key="1">
    <citation type="submission" date="2019-07" db="EMBL/GenBank/DDBJ databases">
        <title>Tomitella cavernea sp. nov., an actinomycete isolated from soil.</title>
        <authorList>
            <person name="Cheng J."/>
        </authorList>
    </citation>
    <scope>NUCLEOTIDE SEQUENCE [LARGE SCALE GENOMIC DNA]</scope>
    <source>
        <strain evidence="2 3">HY188</strain>
    </source>
</reference>
<keyword evidence="3" id="KW-1185">Reference proteome</keyword>
<sequence>MRAPTRIRSQSSWGSAACTRWSSSPPSAASAYAADSASLSRGTCARSWPDRRPRDGRGRRPSAHTKRPSTSIPRIPGRTVSGGANVDVPCGTAGPSARPVGVRRAEGRPFAARRPGASDGIGGCPMIGWTGTRRGALHAIPRPAPGVHAGARRTAVAAAVGVIAAAGTLLSAGPAAAAPETTYYVSLGDSLSTGYQPDSNTDEPIAYSDRIYAALHADDPGLELKKFGCDGETSVSMVEGGHCDQYQQQSQLDAAAAFIEAHPGRIAYVTNDIGANDIFPCVSGGGGDSGSVDSGSVDSGSAGASVLPMAGCVAEKLGVIRTNLATIDSRIREAGGDDPVYVGMTYYNPMLASWLQGGMQRALAGATVPADNLLSAVITSTNSQHGWKTADVTAAFDTNDFTGNVDLPGVGTVPTNVARICTWTWMCSLGDIHANEAGHQVIADTFMPLLTGEGGAGGSLGSTGSSGSLGSVGSVADGPDGSVGSVGSVRALTGMGGS</sequence>
<dbReference type="Proteomes" id="UP000317344">
    <property type="component" value="Chromosome"/>
</dbReference>
<organism evidence="2 3">
    <name type="scientific">Tomitella fengzijianii</name>
    <dbReference type="NCBI Taxonomy" id="2597660"/>
    <lineage>
        <taxon>Bacteria</taxon>
        <taxon>Bacillati</taxon>
        <taxon>Actinomycetota</taxon>
        <taxon>Actinomycetes</taxon>
        <taxon>Mycobacteriales</taxon>
        <taxon>Tomitella</taxon>
    </lineage>
</organism>
<dbReference type="OrthoDB" id="154486at2"/>
<proteinExistence type="predicted"/>
<dbReference type="InterPro" id="IPR036514">
    <property type="entry name" value="SGNH_hydro_sf"/>
</dbReference>
<evidence type="ECO:0000313" key="3">
    <source>
        <dbReference type="Proteomes" id="UP000317344"/>
    </source>
</evidence>
<feature type="compositionally biased region" description="Low complexity" evidence="1">
    <location>
        <begin position="22"/>
        <end position="40"/>
    </location>
</feature>
<dbReference type="EMBL" id="CP041765">
    <property type="protein sequence ID" value="QDQ97006.1"/>
    <property type="molecule type" value="Genomic_DNA"/>
</dbReference>
<feature type="region of interest" description="Disordered" evidence="1">
    <location>
        <begin position="457"/>
        <end position="498"/>
    </location>
</feature>
<dbReference type="KEGG" id="toy:FO059_06240"/>
<dbReference type="SUPFAM" id="SSF52266">
    <property type="entry name" value="SGNH hydrolase"/>
    <property type="match status" value="1"/>
</dbReference>
<feature type="compositionally biased region" description="Low complexity" evidence="1">
    <location>
        <begin position="462"/>
        <end position="489"/>
    </location>
</feature>
<name>A0A516X1P7_9ACTN</name>
<feature type="compositionally biased region" description="Basic and acidic residues" evidence="1">
    <location>
        <begin position="48"/>
        <end position="58"/>
    </location>
</feature>
<protein>
    <submittedName>
        <fullName evidence="2">Uncharacterized protein</fullName>
    </submittedName>
</protein>
<dbReference type="Gene3D" id="3.40.50.1110">
    <property type="entry name" value="SGNH hydrolase"/>
    <property type="match status" value="1"/>
</dbReference>
<feature type="region of interest" description="Disordered" evidence="1">
    <location>
        <begin position="1"/>
        <end position="102"/>
    </location>
</feature>
<dbReference type="AlphaFoldDB" id="A0A516X1P7"/>
<gene>
    <name evidence="2" type="ORF">FO059_06240</name>
</gene>
<accession>A0A516X1P7</accession>
<reference evidence="2 3" key="2">
    <citation type="submission" date="2019-07" db="EMBL/GenBank/DDBJ databases">
        <authorList>
            <person name="Huang Y."/>
        </authorList>
    </citation>
    <scope>NUCLEOTIDE SEQUENCE [LARGE SCALE GENOMIC DNA]</scope>
    <source>
        <strain evidence="2 3">HY188</strain>
    </source>
</reference>